<evidence type="ECO:0000259" key="5">
    <source>
        <dbReference type="Pfam" id="PF10451"/>
    </source>
</evidence>
<protein>
    <submittedName>
        <fullName evidence="6">Ob-fold nucleic acid binding domain</fullName>
    </submittedName>
</protein>
<dbReference type="GeneID" id="31009583"/>
<evidence type="ECO:0000256" key="3">
    <source>
        <dbReference type="ARBA" id="ARBA00022895"/>
    </source>
</evidence>
<comment type="caution">
    <text evidence="6">The sequence shown here is derived from an EMBL/GenBank/DDBJ whole genome shotgun (WGS) entry which is preliminary data.</text>
</comment>
<evidence type="ECO:0000313" key="7">
    <source>
        <dbReference type="Proteomes" id="UP000183809"/>
    </source>
</evidence>
<reference evidence="6 7" key="1">
    <citation type="submission" date="2016-10" db="EMBL/GenBank/DDBJ databases">
        <title>Proteomics and genomics reveal pathogen-plant mechanisms compatible with a hemibiotrophic lifestyle of Diplodia corticola.</title>
        <authorList>
            <person name="Fernandes I."/>
            <person name="De Jonge R."/>
            <person name="Van De Peer Y."/>
            <person name="Devreese B."/>
            <person name="Alves A."/>
            <person name="Esteves A.C."/>
        </authorList>
    </citation>
    <scope>NUCLEOTIDE SEQUENCE [LARGE SCALE GENOMIC DNA]</scope>
    <source>
        <strain evidence="6 7">CBS 112549</strain>
    </source>
</reference>
<dbReference type="RefSeq" id="XP_020132899.1">
    <property type="nucleotide sequence ID" value="XM_020269324.1"/>
</dbReference>
<dbReference type="InterPro" id="IPR018856">
    <property type="entry name" value="Stn1_N"/>
</dbReference>
<dbReference type="EMBL" id="MNUE01000010">
    <property type="protein sequence ID" value="OJD36639.1"/>
    <property type="molecule type" value="Genomic_DNA"/>
</dbReference>
<dbReference type="InterPro" id="IPR012340">
    <property type="entry name" value="NA-bd_OB-fold"/>
</dbReference>
<dbReference type="Pfam" id="PF10451">
    <property type="entry name" value="Stn1"/>
    <property type="match status" value="1"/>
</dbReference>
<keyword evidence="3" id="KW-0779">Telomere</keyword>
<keyword evidence="2" id="KW-0158">Chromosome</keyword>
<feature type="region of interest" description="Disordered" evidence="4">
    <location>
        <begin position="120"/>
        <end position="152"/>
    </location>
</feature>
<gene>
    <name evidence="6" type="ORF">BKCO1_10000141</name>
</gene>
<dbReference type="Proteomes" id="UP000183809">
    <property type="component" value="Unassembled WGS sequence"/>
</dbReference>
<dbReference type="AlphaFoldDB" id="A0A1J9S820"/>
<accession>A0A1J9S820</accession>
<name>A0A1J9S820_9PEZI</name>
<feature type="region of interest" description="Disordered" evidence="4">
    <location>
        <begin position="255"/>
        <end position="304"/>
    </location>
</feature>
<sequence>MTTSAGATPLQFYPERYYSASPTYNTWVKLTAAAVHRLRPASSLQAEPAISRTDNFFDSTIHHPTFYHLNHPIRFVRLVGTVVAIEDLGPRFVILTLDDGSGATLELKITRLSPAEEKAAAAAAATTTTTTSSTTNPGTLTTSSTNPASSTTTTLTTAADVTVRSAIGLFEVAAHGARVGVGSTLKAKCTLGTFRGATQGVLRRCWVLPPGTRGEAAEWRGTAAFMRGVLAAPWVLGAAEREGLEGRWVREREREREREEVGRREREGRERRRGERGERARRREERREGRRRKEEVLMNGGALV</sequence>
<dbReference type="GO" id="GO:0000781">
    <property type="term" value="C:chromosome, telomeric region"/>
    <property type="evidence" value="ECO:0007669"/>
    <property type="project" value="UniProtKB-SubCell"/>
</dbReference>
<dbReference type="CDD" id="cd03524">
    <property type="entry name" value="RPA2_OBF_family"/>
    <property type="match status" value="1"/>
</dbReference>
<proteinExistence type="predicted"/>
<evidence type="ECO:0000256" key="2">
    <source>
        <dbReference type="ARBA" id="ARBA00022454"/>
    </source>
</evidence>
<comment type="subcellular location">
    <subcellularLocation>
        <location evidence="1">Chromosome</location>
        <location evidence="1">Telomere</location>
    </subcellularLocation>
</comment>
<feature type="domain" description="CST complex subunit Stn1 N-terminal" evidence="5">
    <location>
        <begin position="12"/>
        <end position="109"/>
    </location>
</feature>
<evidence type="ECO:0000256" key="4">
    <source>
        <dbReference type="SAM" id="MobiDB-lite"/>
    </source>
</evidence>
<keyword evidence="7" id="KW-1185">Reference proteome</keyword>
<evidence type="ECO:0000313" key="6">
    <source>
        <dbReference type="EMBL" id="OJD36639.1"/>
    </source>
</evidence>
<feature type="compositionally biased region" description="Basic and acidic residues" evidence="4">
    <location>
        <begin position="255"/>
        <end position="296"/>
    </location>
</feature>
<dbReference type="OrthoDB" id="77828at2759"/>
<dbReference type="Gene3D" id="2.40.50.140">
    <property type="entry name" value="Nucleic acid-binding proteins"/>
    <property type="match status" value="1"/>
</dbReference>
<evidence type="ECO:0000256" key="1">
    <source>
        <dbReference type="ARBA" id="ARBA00004574"/>
    </source>
</evidence>
<organism evidence="6 7">
    <name type="scientific">Diplodia corticola</name>
    <dbReference type="NCBI Taxonomy" id="236234"/>
    <lineage>
        <taxon>Eukaryota</taxon>
        <taxon>Fungi</taxon>
        <taxon>Dikarya</taxon>
        <taxon>Ascomycota</taxon>
        <taxon>Pezizomycotina</taxon>
        <taxon>Dothideomycetes</taxon>
        <taxon>Dothideomycetes incertae sedis</taxon>
        <taxon>Botryosphaeriales</taxon>
        <taxon>Botryosphaeriaceae</taxon>
        <taxon>Diplodia</taxon>
    </lineage>
</organism>